<evidence type="ECO:0000256" key="1">
    <source>
        <dbReference type="ARBA" id="ARBA00004141"/>
    </source>
</evidence>
<sequence>MSLPRATYDPRRVFVFRLPSIPGLAHKKREIGIYSAGALFAIGWAVFFDALILSKRARPPVDGSYDVVPVHMTFVDWIPGILGTLGMLITNLIDKSRLSGDGGAWGGEGSTAFRARLALFIGFALMAGGVSFSITLLIVKYILPDYPSEYHYYGISTVVQNVGIMLSSVVLWLAQMAGDGEYEYNINL</sequence>
<evidence type="ECO:0000256" key="4">
    <source>
        <dbReference type="ARBA" id="ARBA00022989"/>
    </source>
</evidence>
<evidence type="ECO:0000256" key="3">
    <source>
        <dbReference type="ARBA" id="ARBA00022692"/>
    </source>
</evidence>
<dbReference type="GO" id="GO:0016020">
    <property type="term" value="C:membrane"/>
    <property type="evidence" value="ECO:0007669"/>
    <property type="project" value="UniProtKB-SubCell"/>
</dbReference>
<dbReference type="AlphaFoldDB" id="A0A0F7SEA2"/>
<dbReference type="EMBL" id="LN483144">
    <property type="protein sequence ID" value="CDZ96476.1"/>
    <property type="molecule type" value="Genomic_DNA"/>
</dbReference>
<dbReference type="PANTHER" id="PTHR13180">
    <property type="entry name" value="SMALL MEMBRANE PROTEIN-RELATED"/>
    <property type="match status" value="1"/>
</dbReference>
<protein>
    <submittedName>
        <fullName evidence="7">Predicted membrane protein</fullName>
    </submittedName>
</protein>
<evidence type="ECO:0000256" key="5">
    <source>
        <dbReference type="ARBA" id="ARBA00023136"/>
    </source>
</evidence>
<feature type="transmembrane region" description="Helical" evidence="6">
    <location>
        <begin position="74"/>
        <end position="93"/>
    </location>
</feature>
<proteinExistence type="inferred from homology"/>
<keyword evidence="4 6" id="KW-1133">Transmembrane helix</keyword>
<evidence type="ECO:0000313" key="7">
    <source>
        <dbReference type="EMBL" id="CDZ96476.1"/>
    </source>
</evidence>
<keyword evidence="3 6" id="KW-0812">Transmembrane</keyword>
<comment type="subcellular location">
    <subcellularLocation>
        <location evidence="1">Membrane</location>
        <topology evidence="1">Multi-pass membrane protein</topology>
    </subcellularLocation>
</comment>
<keyword evidence="5 6" id="KW-0472">Membrane</keyword>
<organism evidence="7">
    <name type="scientific">Phaffia rhodozyma</name>
    <name type="common">Yeast</name>
    <name type="synonym">Xanthophyllomyces dendrorhous</name>
    <dbReference type="NCBI Taxonomy" id="264483"/>
    <lineage>
        <taxon>Eukaryota</taxon>
        <taxon>Fungi</taxon>
        <taxon>Dikarya</taxon>
        <taxon>Basidiomycota</taxon>
        <taxon>Agaricomycotina</taxon>
        <taxon>Tremellomycetes</taxon>
        <taxon>Cystofilobasidiales</taxon>
        <taxon>Mrakiaceae</taxon>
        <taxon>Phaffia</taxon>
    </lineage>
</organism>
<feature type="transmembrane region" description="Helical" evidence="6">
    <location>
        <begin position="117"/>
        <end position="138"/>
    </location>
</feature>
<feature type="transmembrane region" description="Helical" evidence="6">
    <location>
        <begin position="150"/>
        <end position="174"/>
    </location>
</feature>
<name>A0A0F7SEA2_PHARH</name>
<feature type="transmembrane region" description="Helical" evidence="6">
    <location>
        <begin position="31"/>
        <end position="54"/>
    </location>
</feature>
<accession>A0A0F7SEA2</accession>
<evidence type="ECO:0000256" key="6">
    <source>
        <dbReference type="SAM" id="Phobius"/>
    </source>
</evidence>
<comment type="similarity">
    <text evidence="2">Belongs to the UPF0220 family.</text>
</comment>
<dbReference type="InterPro" id="IPR007919">
    <property type="entry name" value="UPF0220"/>
</dbReference>
<reference evidence="7" key="1">
    <citation type="submission" date="2014-08" db="EMBL/GenBank/DDBJ databases">
        <authorList>
            <person name="Sharma Rahul"/>
            <person name="Thines Marco"/>
        </authorList>
    </citation>
    <scope>NUCLEOTIDE SEQUENCE</scope>
</reference>
<evidence type="ECO:0000256" key="2">
    <source>
        <dbReference type="ARBA" id="ARBA00005335"/>
    </source>
</evidence>
<dbReference type="Pfam" id="PF05255">
    <property type="entry name" value="UPF0220"/>
    <property type="match status" value="1"/>
</dbReference>